<dbReference type="EMBL" id="KV407460">
    <property type="protein sequence ID" value="KZF21490.1"/>
    <property type="molecule type" value="Genomic_DNA"/>
</dbReference>
<dbReference type="GeneID" id="28900357"/>
<dbReference type="InParanoid" id="A0A165FX44"/>
<proteinExistence type="predicted"/>
<dbReference type="RefSeq" id="XP_018187045.1">
    <property type="nucleotide sequence ID" value="XM_018335220.1"/>
</dbReference>
<feature type="compositionally biased region" description="Low complexity" evidence="1">
    <location>
        <begin position="203"/>
        <end position="220"/>
    </location>
</feature>
<feature type="region of interest" description="Disordered" evidence="1">
    <location>
        <begin position="1"/>
        <end position="58"/>
    </location>
</feature>
<dbReference type="InterPro" id="IPR024368">
    <property type="entry name" value="Ecl1/2/3"/>
</dbReference>
<evidence type="ECO:0000313" key="3">
    <source>
        <dbReference type="Proteomes" id="UP000076632"/>
    </source>
</evidence>
<feature type="compositionally biased region" description="Low complexity" evidence="1">
    <location>
        <begin position="152"/>
        <end position="166"/>
    </location>
</feature>
<feature type="region of interest" description="Disordered" evidence="1">
    <location>
        <begin position="195"/>
        <end position="236"/>
    </location>
</feature>
<organism evidence="2 3">
    <name type="scientific">Xylona heveae (strain CBS 132557 / TC161)</name>
    <dbReference type="NCBI Taxonomy" id="1328760"/>
    <lineage>
        <taxon>Eukaryota</taxon>
        <taxon>Fungi</taxon>
        <taxon>Dikarya</taxon>
        <taxon>Ascomycota</taxon>
        <taxon>Pezizomycotina</taxon>
        <taxon>Xylonomycetes</taxon>
        <taxon>Xylonales</taxon>
        <taxon>Xylonaceae</taxon>
        <taxon>Xylona</taxon>
    </lineage>
</organism>
<sequence>MTTTDISQHTNPRSPPRPRKPSYPPNVRPSKPAPLTRRPTSTGPPKTGAGWSRGVEKRDEDEAMANSFLQFCTTCEKQIVVPSSSILYCSESCRKKDTVSSQAGGFFAFDPSPPLSPFSSLSLEDPPVRDIVPQRSPTARTCPPNLYPQCASPPSSSSNSPKSSQESAAQQYLKLFHYSATPYVGGYPFHAANSSTATTPSLSHTTPASSYSGSSYNFSTRPLPPRHNPSISSASPRSIDLVTPYVPSAQEAARRRSQPFAVPTQHYPLPFVSSASRLSDGKVQGEISYEKRPTIPAAGSNSPSQSSLKQLLNYENERRELASKRPPPPRWSISEGAPARR</sequence>
<evidence type="ECO:0000256" key="1">
    <source>
        <dbReference type="SAM" id="MobiDB-lite"/>
    </source>
</evidence>
<feature type="compositionally biased region" description="Polar residues" evidence="1">
    <location>
        <begin position="299"/>
        <end position="310"/>
    </location>
</feature>
<dbReference type="AlphaFoldDB" id="A0A165FX44"/>
<name>A0A165FX44_XYLHT</name>
<protein>
    <recommendedName>
        <fullName evidence="4">Life-span regulatory factor-domain-containing protein</fullName>
    </recommendedName>
</protein>
<evidence type="ECO:0008006" key="4">
    <source>
        <dbReference type="Google" id="ProtNLM"/>
    </source>
</evidence>
<dbReference type="OrthoDB" id="3599883at2759"/>
<evidence type="ECO:0000313" key="2">
    <source>
        <dbReference type="EMBL" id="KZF21490.1"/>
    </source>
</evidence>
<dbReference type="OMA" id="NYCTVCE"/>
<feature type="region of interest" description="Disordered" evidence="1">
    <location>
        <begin position="118"/>
        <end position="166"/>
    </location>
</feature>
<feature type="compositionally biased region" description="Polar residues" evidence="1">
    <location>
        <begin position="1"/>
        <end position="11"/>
    </location>
</feature>
<dbReference type="Proteomes" id="UP000076632">
    <property type="component" value="Unassembled WGS sequence"/>
</dbReference>
<keyword evidence="3" id="KW-1185">Reference proteome</keyword>
<gene>
    <name evidence="2" type="ORF">L228DRAFT_268965</name>
</gene>
<accession>A0A165FX44</accession>
<dbReference type="Pfam" id="PF12855">
    <property type="entry name" value="Ecl1"/>
    <property type="match status" value="1"/>
</dbReference>
<feature type="region of interest" description="Disordered" evidence="1">
    <location>
        <begin position="281"/>
        <end position="341"/>
    </location>
</feature>
<reference evidence="2 3" key="1">
    <citation type="journal article" date="2016" name="Fungal Biol.">
        <title>The genome of Xylona heveae provides a window into fungal endophytism.</title>
        <authorList>
            <person name="Gazis R."/>
            <person name="Kuo A."/>
            <person name="Riley R."/>
            <person name="LaButti K."/>
            <person name="Lipzen A."/>
            <person name="Lin J."/>
            <person name="Amirebrahimi M."/>
            <person name="Hesse C.N."/>
            <person name="Spatafora J.W."/>
            <person name="Henrissat B."/>
            <person name="Hainaut M."/>
            <person name="Grigoriev I.V."/>
            <person name="Hibbett D.S."/>
        </authorList>
    </citation>
    <scope>NUCLEOTIDE SEQUENCE [LARGE SCALE GENOMIC DNA]</scope>
    <source>
        <strain evidence="2 3">TC161</strain>
    </source>
</reference>